<organism evidence="13 14">
    <name type="scientific">Pontiella agarivorans</name>
    <dbReference type="NCBI Taxonomy" id="3038953"/>
    <lineage>
        <taxon>Bacteria</taxon>
        <taxon>Pseudomonadati</taxon>
        <taxon>Kiritimatiellota</taxon>
        <taxon>Kiritimatiellia</taxon>
        <taxon>Kiritimatiellales</taxon>
        <taxon>Pontiellaceae</taxon>
        <taxon>Pontiella</taxon>
    </lineage>
</organism>
<dbReference type="NCBIfam" id="TIGR00747">
    <property type="entry name" value="fabH"/>
    <property type="match status" value="1"/>
</dbReference>
<dbReference type="RefSeq" id="WP_322609880.1">
    <property type="nucleotide sequence ID" value="NZ_JARVCO010000012.1"/>
</dbReference>
<accession>A0ABU5N0W8</accession>
<keyword evidence="3 10" id="KW-0444">Lipid biosynthesis</keyword>
<dbReference type="InterPro" id="IPR013751">
    <property type="entry name" value="ACP_syn_III_N"/>
</dbReference>
<feature type="domain" description="Beta-ketoacyl-[acyl-carrier-protein] synthase III C-terminal" evidence="11">
    <location>
        <begin position="240"/>
        <end position="328"/>
    </location>
</feature>
<feature type="active site" evidence="10">
    <location>
        <position position="285"/>
    </location>
</feature>
<keyword evidence="9 10" id="KW-0012">Acyltransferase</keyword>
<dbReference type="Pfam" id="PF08545">
    <property type="entry name" value="ACP_syn_III"/>
    <property type="match status" value="1"/>
</dbReference>
<gene>
    <name evidence="10" type="primary">fabH</name>
    <name evidence="13" type="ORF">P9H32_15845</name>
</gene>
<dbReference type="PANTHER" id="PTHR34069:SF2">
    <property type="entry name" value="BETA-KETOACYL-[ACYL-CARRIER-PROTEIN] SYNTHASE III"/>
    <property type="match status" value="1"/>
</dbReference>
<evidence type="ECO:0000256" key="4">
    <source>
        <dbReference type="ARBA" id="ARBA00022679"/>
    </source>
</evidence>
<keyword evidence="14" id="KW-1185">Reference proteome</keyword>
<comment type="pathway">
    <text evidence="10">Lipid metabolism; fatty acid biosynthesis.</text>
</comment>
<evidence type="ECO:0000259" key="12">
    <source>
        <dbReference type="Pfam" id="PF08545"/>
    </source>
</evidence>
<feature type="active site" evidence="10">
    <location>
        <position position="116"/>
    </location>
</feature>
<comment type="catalytic activity">
    <reaction evidence="10">
        <text>malonyl-[ACP] + acetyl-CoA + H(+) = 3-oxobutanoyl-[ACP] + CO2 + CoA</text>
        <dbReference type="Rhea" id="RHEA:12080"/>
        <dbReference type="Rhea" id="RHEA-COMP:9623"/>
        <dbReference type="Rhea" id="RHEA-COMP:9625"/>
        <dbReference type="ChEBI" id="CHEBI:15378"/>
        <dbReference type="ChEBI" id="CHEBI:16526"/>
        <dbReference type="ChEBI" id="CHEBI:57287"/>
        <dbReference type="ChEBI" id="CHEBI:57288"/>
        <dbReference type="ChEBI" id="CHEBI:78449"/>
        <dbReference type="ChEBI" id="CHEBI:78450"/>
        <dbReference type="EC" id="2.3.1.180"/>
    </reaction>
</comment>
<keyword evidence="8 10" id="KW-0511">Multifunctional enzyme</keyword>
<dbReference type="Gene3D" id="3.40.47.10">
    <property type="match status" value="1"/>
</dbReference>
<dbReference type="SUPFAM" id="SSF53901">
    <property type="entry name" value="Thiolase-like"/>
    <property type="match status" value="1"/>
</dbReference>
<comment type="function">
    <text evidence="10">Catalyzes the condensation reaction of fatty acid synthesis by the addition to an acyl acceptor of two carbons from malonyl-ACP. Catalyzes the first condensation reaction which initiates fatty acid synthesis and may therefore play a role in governing the total rate of fatty acid production. Possesses both acetoacetyl-ACP synthase and acetyl transacylase activities. Its substrate specificity determines the biosynthesis of branched-chain and/or straight-chain of fatty acids.</text>
</comment>
<dbReference type="EMBL" id="JARVCO010000012">
    <property type="protein sequence ID" value="MDZ8120104.1"/>
    <property type="molecule type" value="Genomic_DNA"/>
</dbReference>
<dbReference type="InterPro" id="IPR016039">
    <property type="entry name" value="Thiolase-like"/>
</dbReference>
<dbReference type="Proteomes" id="UP001290861">
    <property type="component" value="Unassembled WGS sequence"/>
</dbReference>
<keyword evidence="4 10" id="KW-0808">Transferase</keyword>
<protein>
    <recommendedName>
        <fullName evidence="10">Beta-ketoacyl-[acyl-carrier-protein] synthase III</fullName>
        <shortName evidence="10">Beta-ketoacyl-ACP synthase III</shortName>
        <shortName evidence="10">KAS III</shortName>
        <ecNumber evidence="10">2.3.1.180</ecNumber>
    </recommendedName>
    <alternativeName>
        <fullName evidence="10">3-oxoacyl-[acyl-carrier-protein] synthase 3</fullName>
    </alternativeName>
    <alternativeName>
        <fullName evidence="10">3-oxoacyl-[acyl-carrier-protein] synthase III</fullName>
    </alternativeName>
</protein>
<keyword evidence="7 10" id="KW-0275">Fatty acid biosynthesis</keyword>
<dbReference type="HAMAP" id="MF_01815">
    <property type="entry name" value="FabH"/>
    <property type="match status" value="1"/>
</dbReference>
<keyword evidence="2 10" id="KW-0963">Cytoplasm</keyword>
<evidence type="ECO:0000256" key="2">
    <source>
        <dbReference type="ARBA" id="ARBA00022490"/>
    </source>
</evidence>
<evidence type="ECO:0000256" key="8">
    <source>
        <dbReference type="ARBA" id="ARBA00023268"/>
    </source>
</evidence>
<dbReference type="EC" id="2.3.1.180" evidence="10"/>
<comment type="caution">
    <text evidence="13">The sequence shown here is derived from an EMBL/GenBank/DDBJ whole genome shotgun (WGS) entry which is preliminary data.</text>
</comment>
<feature type="active site" evidence="10">
    <location>
        <position position="256"/>
    </location>
</feature>
<feature type="region of interest" description="ACP-binding" evidence="10">
    <location>
        <begin position="257"/>
        <end position="261"/>
    </location>
</feature>
<reference evidence="13 14" key="1">
    <citation type="journal article" date="2024" name="Appl. Environ. Microbiol.">
        <title>Pontiella agarivorans sp. nov., a novel marine anaerobic bacterium capable of degrading macroalgal polysaccharides and fixing nitrogen.</title>
        <authorList>
            <person name="Liu N."/>
            <person name="Kivenson V."/>
            <person name="Peng X."/>
            <person name="Cui Z."/>
            <person name="Lankiewicz T.S."/>
            <person name="Gosselin K.M."/>
            <person name="English C.J."/>
            <person name="Blair E.M."/>
            <person name="O'Malley M.A."/>
            <person name="Valentine D.L."/>
        </authorList>
    </citation>
    <scope>NUCLEOTIDE SEQUENCE [LARGE SCALE GENOMIC DNA]</scope>
    <source>
        <strain evidence="13 14">NLcol2</strain>
    </source>
</reference>
<evidence type="ECO:0000259" key="11">
    <source>
        <dbReference type="Pfam" id="PF08541"/>
    </source>
</evidence>
<evidence type="ECO:0000256" key="1">
    <source>
        <dbReference type="ARBA" id="ARBA00008642"/>
    </source>
</evidence>
<dbReference type="CDD" id="cd00830">
    <property type="entry name" value="KAS_III"/>
    <property type="match status" value="1"/>
</dbReference>
<dbReference type="InterPro" id="IPR004655">
    <property type="entry name" value="FabH"/>
</dbReference>
<dbReference type="Pfam" id="PF08541">
    <property type="entry name" value="ACP_syn_III_C"/>
    <property type="match status" value="1"/>
</dbReference>
<sequence>MDAKRKVSIIGTGSYVPERVLTNRDLEEIVETSDEWIYTRTGMRERHIAADDQASSDLGAAAAEKAIADAGISADEIDLIIVATLSPDMFFPSTACFVQEKIGAKNAFCYDLGAACSGFLYALDSAKNQIAAGSVETALVIGSEKMSTFVDWEDRSTCILFGDGAGAAVLRAGGDGRGVMDSVMGSDGSLADLLWTPGGGSRNPISHEMIDRKEHYLKMQGREVFKHAVKRMGETVIQVLERNEISIDEVKCIIPHQANIRIIDAISKRLGVADRMYANVEKYANTSSAALAIALDEAVKDGTIVKGDLVVLTVFGGGFTWGANLLEWGK</sequence>
<evidence type="ECO:0000256" key="5">
    <source>
        <dbReference type="ARBA" id="ARBA00022832"/>
    </source>
</evidence>
<comment type="similarity">
    <text evidence="1 10">Belongs to the thiolase-like superfamily. FabH family.</text>
</comment>
<dbReference type="NCBIfam" id="NF006829">
    <property type="entry name" value="PRK09352.1"/>
    <property type="match status" value="1"/>
</dbReference>
<evidence type="ECO:0000313" key="14">
    <source>
        <dbReference type="Proteomes" id="UP001290861"/>
    </source>
</evidence>
<dbReference type="PANTHER" id="PTHR34069">
    <property type="entry name" value="3-OXOACYL-[ACYL-CARRIER-PROTEIN] SYNTHASE 3"/>
    <property type="match status" value="1"/>
</dbReference>
<evidence type="ECO:0000256" key="9">
    <source>
        <dbReference type="ARBA" id="ARBA00023315"/>
    </source>
</evidence>
<proteinExistence type="inferred from homology"/>
<feature type="domain" description="Beta-ketoacyl-[acyl-carrier-protein] synthase III N-terminal" evidence="12">
    <location>
        <begin position="110"/>
        <end position="188"/>
    </location>
</feature>
<comment type="subcellular location">
    <subcellularLocation>
        <location evidence="10">Cytoplasm</location>
    </subcellularLocation>
</comment>
<evidence type="ECO:0000256" key="7">
    <source>
        <dbReference type="ARBA" id="ARBA00023160"/>
    </source>
</evidence>
<evidence type="ECO:0000256" key="6">
    <source>
        <dbReference type="ARBA" id="ARBA00023098"/>
    </source>
</evidence>
<dbReference type="InterPro" id="IPR013747">
    <property type="entry name" value="ACP_syn_III_C"/>
</dbReference>
<evidence type="ECO:0000313" key="13">
    <source>
        <dbReference type="EMBL" id="MDZ8120104.1"/>
    </source>
</evidence>
<dbReference type="GO" id="GO:0033818">
    <property type="term" value="F:beta-ketoacyl-acyl-carrier-protein synthase III activity"/>
    <property type="evidence" value="ECO:0007669"/>
    <property type="project" value="UniProtKB-EC"/>
</dbReference>
<name>A0ABU5N0W8_9BACT</name>
<keyword evidence="5 10" id="KW-0276">Fatty acid metabolism</keyword>
<comment type="subunit">
    <text evidence="10">Homodimer.</text>
</comment>
<evidence type="ECO:0000256" key="10">
    <source>
        <dbReference type="HAMAP-Rule" id="MF_01815"/>
    </source>
</evidence>
<comment type="domain">
    <text evidence="10">The last Arg residue of the ACP-binding site is essential for the weak association between ACP/AcpP and FabH.</text>
</comment>
<evidence type="ECO:0000256" key="3">
    <source>
        <dbReference type="ARBA" id="ARBA00022516"/>
    </source>
</evidence>
<keyword evidence="6 10" id="KW-0443">Lipid metabolism</keyword>